<evidence type="ECO:0000313" key="2">
    <source>
        <dbReference type="Proteomes" id="UP000006072"/>
    </source>
</evidence>
<organism evidence="1 2">
    <name type="scientific">Mycolicibacterium vaccae ATCC 25954</name>
    <dbReference type="NCBI Taxonomy" id="1194972"/>
    <lineage>
        <taxon>Bacteria</taxon>
        <taxon>Bacillati</taxon>
        <taxon>Actinomycetota</taxon>
        <taxon>Actinomycetes</taxon>
        <taxon>Mycobacteriales</taxon>
        <taxon>Mycobacteriaceae</taxon>
        <taxon>Mycolicibacterium</taxon>
    </lineage>
</organism>
<proteinExistence type="predicted"/>
<reference evidence="1 2" key="1">
    <citation type="journal article" date="2012" name="J. Bacteriol.">
        <title>Complete Genome Sequence of Mycobacterium vaccae Type Strain ATCC 25954.</title>
        <authorList>
            <person name="Ho Y.S."/>
            <person name="Adroub S.A."/>
            <person name="Abadi M."/>
            <person name="Al Alwan B."/>
            <person name="Alkhateeb R."/>
            <person name="Gao G."/>
            <person name="Ragab A."/>
            <person name="Ali S."/>
            <person name="van Soolingen D."/>
            <person name="Bitter W."/>
            <person name="Pain A."/>
            <person name="Abdallah A.M."/>
        </authorList>
    </citation>
    <scope>NUCLEOTIDE SEQUENCE [LARGE SCALE GENOMIC DNA]</scope>
    <source>
        <strain evidence="1 2">ATCC 25954</strain>
    </source>
</reference>
<dbReference type="PATRIC" id="fig|1194972.3.peg.2491"/>
<accession>K0UQW7</accession>
<keyword evidence="2" id="KW-1185">Reference proteome</keyword>
<evidence type="ECO:0000313" key="1">
    <source>
        <dbReference type="EMBL" id="EJZ09482.1"/>
    </source>
</evidence>
<dbReference type="HOGENOM" id="CLU_1658878_0_0_11"/>
<comment type="caution">
    <text evidence="1">The sequence shown here is derived from an EMBL/GenBank/DDBJ whole genome shotgun (WGS) entry which is preliminary data.</text>
</comment>
<protein>
    <submittedName>
        <fullName evidence="1">Uncharacterized protein</fullName>
    </submittedName>
</protein>
<dbReference type="EMBL" id="ALQA01000022">
    <property type="protein sequence ID" value="EJZ09482.1"/>
    <property type="molecule type" value="Genomic_DNA"/>
</dbReference>
<dbReference type="AlphaFoldDB" id="K0UQW7"/>
<dbReference type="Proteomes" id="UP000006072">
    <property type="component" value="Unassembled WGS sequence"/>
</dbReference>
<gene>
    <name evidence="1" type="ORF">MVAC_12451</name>
</gene>
<sequence length="159" mass="17518">MPAYQQCGRPGAGQCDVCDNPLDSAPFDSSAVLPAPGPGQEIVLARYSLRPRYCGMLRFFTQFTDRYAADPTKIRTPGYQWQIRSGAQPLDPYLTFEHIINPWGSSAVPIDIRLPESATIEFIIRNVGATGTDVLSEVGGRLVGRHWYDTRFGGAPRSL</sequence>
<name>K0UQW7_MYCVA</name>